<evidence type="ECO:0000313" key="3">
    <source>
        <dbReference type="Proteomes" id="UP000275436"/>
    </source>
</evidence>
<evidence type="ECO:0000313" key="2">
    <source>
        <dbReference type="EMBL" id="RNJ44258.1"/>
    </source>
</evidence>
<evidence type="ECO:0000256" key="1">
    <source>
        <dbReference type="SAM" id="Phobius"/>
    </source>
</evidence>
<keyword evidence="1" id="KW-0812">Transmembrane</keyword>
<feature type="transmembrane region" description="Helical" evidence="1">
    <location>
        <begin position="58"/>
        <end position="84"/>
    </location>
</feature>
<keyword evidence="1" id="KW-0472">Membrane</keyword>
<dbReference type="EMBL" id="QKOD01000004">
    <property type="protein sequence ID" value="RNJ44258.1"/>
    <property type="molecule type" value="Genomic_DNA"/>
</dbReference>
<keyword evidence="1" id="KW-1133">Transmembrane helix</keyword>
<protein>
    <submittedName>
        <fullName evidence="2">Uncharacterized protein</fullName>
    </submittedName>
</protein>
<gene>
    <name evidence="2" type="ORF">DNR46_16500</name>
</gene>
<reference evidence="2 3" key="1">
    <citation type="journal article" date="2018" name="Mol. Plant Microbe Interact.">
        <title>Taxonomically Different Co-Microsymbionts of a Relict Legume, Oxytropis popoviana, Have Complementary Sets of Symbiotic Genes and Together Increase the Efficiency of Plant Nodulation.</title>
        <authorList>
            <person name="Safronova V."/>
            <person name="Belimov A."/>
            <person name="Sazanova A."/>
            <person name="Chirak E."/>
            <person name="Verkhozina A."/>
            <person name="Kuznetsova I."/>
            <person name="Andronov E."/>
            <person name="Puhalsky J."/>
            <person name="Tikhonovich I."/>
        </authorList>
    </citation>
    <scope>NUCLEOTIDE SEQUENCE [LARGE SCALE GENOMIC DNA]</scope>
    <source>
        <strain evidence="2 3">Opo-235</strain>
    </source>
</reference>
<proteinExistence type="predicted"/>
<organism evidence="2 3">
    <name type="scientific">Mesorhizobium japonicum</name>
    <dbReference type="NCBI Taxonomy" id="2066070"/>
    <lineage>
        <taxon>Bacteria</taxon>
        <taxon>Pseudomonadati</taxon>
        <taxon>Pseudomonadota</taxon>
        <taxon>Alphaproteobacteria</taxon>
        <taxon>Hyphomicrobiales</taxon>
        <taxon>Phyllobacteriaceae</taxon>
        <taxon>Mesorhizobium</taxon>
    </lineage>
</organism>
<feature type="transmembrane region" description="Helical" evidence="1">
    <location>
        <begin position="25"/>
        <end position="46"/>
    </location>
</feature>
<sequence>MSDPIPPVVTAMAAGAQSLRDTAKWLVGGVVATAAAVFAGSSLTSFGALDPTADGHRMVLAVGGLAAGFVGLCVVMVPALRVLVVEARTFRDFATTMDAEIQAVRNRLVPRYQKEFPPTVDSFEGYQDVVDDALARIKAGGRDQNDATLIADKALVAKAQNDFATINADAGFNVVRDRVTKLWYGLAIGTIIAILGFGLFAWAANPGAPKSPPPAFSLTIQGKQ</sequence>
<accession>A0A3M9X9X3</accession>
<name>A0A3M9X9X3_9HYPH</name>
<comment type="caution">
    <text evidence="2">The sequence shown here is derived from an EMBL/GenBank/DDBJ whole genome shotgun (WGS) entry which is preliminary data.</text>
</comment>
<dbReference type="AlphaFoldDB" id="A0A3M9X9X3"/>
<feature type="transmembrane region" description="Helical" evidence="1">
    <location>
        <begin position="182"/>
        <end position="204"/>
    </location>
</feature>
<dbReference type="Proteomes" id="UP000275436">
    <property type="component" value="Unassembled WGS sequence"/>
</dbReference>